<protein>
    <recommendedName>
        <fullName evidence="3">Leucine-rich repeat domain-containing protein</fullName>
    </recommendedName>
</protein>
<evidence type="ECO:0000313" key="2">
    <source>
        <dbReference type="Proteomes" id="UP001165122"/>
    </source>
</evidence>
<dbReference type="InterPro" id="IPR026906">
    <property type="entry name" value="LRR_5"/>
</dbReference>
<dbReference type="Gene3D" id="3.80.10.10">
    <property type="entry name" value="Ribonuclease Inhibitor"/>
    <property type="match status" value="1"/>
</dbReference>
<dbReference type="Proteomes" id="UP001165122">
    <property type="component" value="Unassembled WGS sequence"/>
</dbReference>
<dbReference type="SUPFAM" id="SSF52058">
    <property type="entry name" value="L domain-like"/>
    <property type="match status" value="1"/>
</dbReference>
<dbReference type="AlphaFoldDB" id="A0A9W7FRC5"/>
<name>A0A9W7FRC5_9STRA</name>
<gene>
    <name evidence="1" type="ORF">TrLO_g1691</name>
</gene>
<proteinExistence type="predicted"/>
<comment type="caution">
    <text evidence="1">The sequence shown here is derived from an EMBL/GenBank/DDBJ whole genome shotgun (WGS) entry which is preliminary data.</text>
</comment>
<evidence type="ECO:0000313" key="1">
    <source>
        <dbReference type="EMBL" id="GMI16858.1"/>
    </source>
</evidence>
<dbReference type="Pfam" id="PF13306">
    <property type="entry name" value="LRR_5"/>
    <property type="match status" value="1"/>
</dbReference>
<dbReference type="PANTHER" id="PTHR45661:SF3">
    <property type="entry name" value="IG-LIKE DOMAIN-CONTAINING PROTEIN"/>
    <property type="match status" value="1"/>
</dbReference>
<dbReference type="InterPro" id="IPR053139">
    <property type="entry name" value="Surface_bspA-like"/>
</dbReference>
<evidence type="ECO:0008006" key="3">
    <source>
        <dbReference type="Google" id="ProtNLM"/>
    </source>
</evidence>
<dbReference type="EMBL" id="BRXW01000268">
    <property type="protein sequence ID" value="GMI16858.1"/>
    <property type="molecule type" value="Genomic_DNA"/>
</dbReference>
<keyword evidence="2" id="KW-1185">Reference proteome</keyword>
<organism evidence="1 2">
    <name type="scientific">Triparma laevis f. longispina</name>
    <dbReference type="NCBI Taxonomy" id="1714387"/>
    <lineage>
        <taxon>Eukaryota</taxon>
        <taxon>Sar</taxon>
        <taxon>Stramenopiles</taxon>
        <taxon>Ochrophyta</taxon>
        <taxon>Bolidophyceae</taxon>
        <taxon>Parmales</taxon>
        <taxon>Triparmaceae</taxon>
        <taxon>Triparma</taxon>
    </lineage>
</organism>
<accession>A0A9W7FRC5</accession>
<dbReference type="InterPro" id="IPR032675">
    <property type="entry name" value="LRR_dom_sf"/>
</dbReference>
<dbReference type="OrthoDB" id="600820at2759"/>
<reference evidence="2" key="1">
    <citation type="journal article" date="2023" name="Commun. Biol.">
        <title>Genome analysis of Parmales, the sister group of diatoms, reveals the evolutionary specialization of diatoms from phago-mixotrophs to photoautotrophs.</title>
        <authorList>
            <person name="Ban H."/>
            <person name="Sato S."/>
            <person name="Yoshikawa S."/>
            <person name="Yamada K."/>
            <person name="Nakamura Y."/>
            <person name="Ichinomiya M."/>
            <person name="Sato N."/>
            <person name="Blanc-Mathieu R."/>
            <person name="Endo H."/>
            <person name="Kuwata A."/>
            <person name="Ogata H."/>
        </authorList>
    </citation>
    <scope>NUCLEOTIDE SEQUENCE [LARGE SCALE GENOMIC DNA]</scope>
    <source>
        <strain evidence="2">NIES 3700</strain>
    </source>
</reference>
<sequence>MPGCIGWMLTPKFRRHLLTYIPLDALLTTMPNSREFEETTREYIARRVESGEMIFHRGVDIVMMDFANKSDEERRAFVRARNERNKLVTQVIFLQNLPRIGDYACFLAVTLVVVDVPEGVESIGQQAFANCRSLTTVSFPTTLTSISWRAFYKCSRLDVDLFHTNLQELGGAAFGGCSDLKSMTIPDSLQKLRGDVFDGCSKLVPSNINIYDKSAVFEYLCSKQPNAM</sequence>
<dbReference type="PANTHER" id="PTHR45661">
    <property type="entry name" value="SURFACE ANTIGEN"/>
    <property type="match status" value="1"/>
</dbReference>